<feature type="transmembrane region" description="Helical" evidence="15">
    <location>
        <begin position="6"/>
        <end position="25"/>
    </location>
</feature>
<evidence type="ECO:0000256" key="6">
    <source>
        <dbReference type="ARBA" id="ARBA00022781"/>
    </source>
</evidence>
<dbReference type="GO" id="GO:0015078">
    <property type="term" value="F:proton transmembrane transporter activity"/>
    <property type="evidence" value="ECO:0007669"/>
    <property type="project" value="InterPro"/>
</dbReference>
<protein>
    <recommendedName>
        <fullName evidence="14">ATP synthase complex subunit 8</fullName>
    </recommendedName>
</protein>
<dbReference type="PANTHER" id="PTHR39937">
    <property type="entry name" value="ATP SYNTHASE PROTEIN 8"/>
    <property type="match status" value="1"/>
</dbReference>
<name>A0A090BWN5_9PLEU</name>
<evidence type="ECO:0000256" key="1">
    <source>
        <dbReference type="ARBA" id="ARBA00004304"/>
    </source>
</evidence>
<dbReference type="GO" id="GO:0045259">
    <property type="term" value="C:proton-transporting ATP synthase complex"/>
    <property type="evidence" value="ECO:0007669"/>
    <property type="project" value="UniProtKB-KW"/>
</dbReference>
<comment type="subunit">
    <text evidence="13">Component of the ATP synthase complex composed at least of ATP5F1A/subunit alpha, ATP5F1B/subunit beta, ATP5MC1/subunit c (homooctomer), MT-ATP6/subunit a, MT-ATP8/subunit 8, ATP5ME/subunit e, ATP5MF/subunit f, ATP5MG/subunit g, ATP5MK/subunit k, ATP5MJ/subunit j, ATP5F1C/subunit gamma, ATP5F1D/subunit delta, ATP5F1E/subunit epsilon, ATP5PF/subunit F6, ATP5PB/subunit b, ATP5PD/subunit d, ATP5PO/subunit OSCP. ATP synthase complex consists of a soluble F(1) head domain (subunits alpha(3) and beta(3)) - the catalytic core - and a membrane F(0) domain - the membrane proton channel (subunits c, a, 8, e, f, g, k and j). These two domains are linked by a central stalk (subunits gamma, delta, and epsilon) rotating inside the F1 region and a stationary peripheral stalk (subunits F6, b, d, and OSCP).</text>
</comment>
<keyword evidence="7 15" id="KW-1133">Transmembrane helix</keyword>
<evidence type="ECO:0000256" key="2">
    <source>
        <dbReference type="ARBA" id="ARBA00008892"/>
    </source>
</evidence>
<keyword evidence="8 14" id="KW-0406">Ion transport</keyword>
<dbReference type="InterPro" id="IPR050635">
    <property type="entry name" value="ATPase_protein_8"/>
</dbReference>
<sequence>MPQLNPTPWLFIFLLSWVTFVFIIIPQTTTYTFPNEPTPLSTKALNPELWQWLWY</sequence>
<accession>A0A090BWN5</accession>
<keyword evidence="9 14" id="KW-0496">Mitochondrion</keyword>
<keyword evidence="11" id="KW-0066">ATP synthesis</keyword>
<geneLocation type="mitochondrion" evidence="16"/>
<evidence type="ECO:0000256" key="7">
    <source>
        <dbReference type="ARBA" id="ARBA00022989"/>
    </source>
</evidence>
<keyword evidence="4 14" id="KW-0138">CF(0)</keyword>
<keyword evidence="6 14" id="KW-0375">Hydrogen ion transport</keyword>
<evidence type="ECO:0000256" key="15">
    <source>
        <dbReference type="SAM" id="Phobius"/>
    </source>
</evidence>
<reference evidence="16" key="1">
    <citation type="journal article" date="2014" name="Gene">
        <title>Mitochondrial genomic investigation of flatfish monophyly.</title>
        <authorList>
            <person name="Campbell M.A."/>
            <person name="Lopez J.A."/>
            <person name="Satoh T.P."/>
            <person name="Chen W.-J."/>
            <person name="Miya M."/>
        </authorList>
    </citation>
    <scope>NUCLEOTIDE SEQUENCE</scope>
</reference>
<proteinExistence type="inferred from homology"/>
<evidence type="ECO:0000256" key="3">
    <source>
        <dbReference type="ARBA" id="ARBA00022448"/>
    </source>
</evidence>
<evidence type="ECO:0000256" key="12">
    <source>
        <dbReference type="ARBA" id="ARBA00053067"/>
    </source>
</evidence>
<dbReference type="EMBL" id="AP014588">
    <property type="protein sequence ID" value="BAP58916.1"/>
    <property type="molecule type" value="Genomic_DNA"/>
</dbReference>
<evidence type="ECO:0000256" key="10">
    <source>
        <dbReference type="ARBA" id="ARBA00023136"/>
    </source>
</evidence>
<comment type="function">
    <text evidence="12">Subunit 8, of the mitochondrial membrane ATP synthase complex (F(1)F(0) ATP synthase or Complex V) that produces ATP from ADP in the presence of a proton gradient across the membrane which is generated by electron transport complexes of the respiratory chain. ATP synthase complex consist of a soluble F(1) head domain - the catalytic core - and a membrane F(1) domain - the membrane proton channel. These two domains are linked by a central stalk rotating inside the F(1) region and a stationary peripheral stalk. During catalysis, ATP synthesis in the catalytic domain of F(1) is coupled via a rotary mechanism of the central stalk subunits to proton translocation. In vivo, can only synthesize ATP although its ATP hydrolase activity can be activated artificially in vitro. Part of the complex F(0) domain.</text>
</comment>
<keyword evidence="5 14" id="KW-0812">Transmembrane</keyword>
<gene>
    <name evidence="16" type="primary">ATPase 8</name>
</gene>
<evidence type="ECO:0000256" key="13">
    <source>
        <dbReference type="ARBA" id="ARBA00064647"/>
    </source>
</evidence>
<evidence type="ECO:0000256" key="5">
    <source>
        <dbReference type="ARBA" id="ARBA00022692"/>
    </source>
</evidence>
<evidence type="ECO:0000256" key="14">
    <source>
        <dbReference type="RuleBase" id="RU003661"/>
    </source>
</evidence>
<keyword evidence="3 14" id="KW-0813">Transport</keyword>
<keyword evidence="10 15" id="KW-0472">Membrane</keyword>
<dbReference type="AlphaFoldDB" id="A0A090BWN5"/>
<evidence type="ECO:0000313" key="16">
    <source>
        <dbReference type="EMBL" id="BAP58916.1"/>
    </source>
</evidence>
<comment type="similarity">
    <text evidence="2 14">Belongs to the ATPase protein 8 family.</text>
</comment>
<comment type="subcellular location">
    <subcellularLocation>
        <location evidence="1 14">Mitochondrion membrane</location>
        <topology evidence="1 14">Single-pass membrane protein</topology>
    </subcellularLocation>
</comment>
<evidence type="ECO:0000256" key="8">
    <source>
        <dbReference type="ARBA" id="ARBA00023065"/>
    </source>
</evidence>
<dbReference type="PANTHER" id="PTHR39937:SF1">
    <property type="entry name" value="ATP SYNTHASE PROTEIN 8"/>
    <property type="match status" value="1"/>
</dbReference>
<dbReference type="Pfam" id="PF00895">
    <property type="entry name" value="ATP-synt_8"/>
    <property type="match status" value="1"/>
</dbReference>
<evidence type="ECO:0000256" key="4">
    <source>
        <dbReference type="ARBA" id="ARBA00022547"/>
    </source>
</evidence>
<evidence type="ECO:0000256" key="11">
    <source>
        <dbReference type="ARBA" id="ARBA00023310"/>
    </source>
</evidence>
<dbReference type="GO" id="GO:0031966">
    <property type="term" value="C:mitochondrial membrane"/>
    <property type="evidence" value="ECO:0007669"/>
    <property type="project" value="UniProtKB-SubCell"/>
</dbReference>
<evidence type="ECO:0000256" key="9">
    <source>
        <dbReference type="ARBA" id="ARBA00023128"/>
    </source>
</evidence>
<dbReference type="GO" id="GO:0015986">
    <property type="term" value="P:proton motive force-driven ATP synthesis"/>
    <property type="evidence" value="ECO:0007669"/>
    <property type="project" value="InterPro"/>
</dbReference>
<dbReference type="InterPro" id="IPR001421">
    <property type="entry name" value="ATP8_metazoa"/>
</dbReference>
<organism evidence="16">
    <name type="scientific">Citharoides macrolepidotus</name>
    <name type="common">large-scale flounder</name>
    <dbReference type="NCBI Taxonomy" id="762039"/>
    <lineage>
        <taxon>Eukaryota</taxon>
        <taxon>Metazoa</taxon>
        <taxon>Chordata</taxon>
        <taxon>Craniata</taxon>
        <taxon>Vertebrata</taxon>
        <taxon>Euteleostomi</taxon>
        <taxon>Actinopterygii</taxon>
        <taxon>Neopterygii</taxon>
        <taxon>Teleostei</taxon>
        <taxon>Neoteleostei</taxon>
        <taxon>Acanthomorphata</taxon>
        <taxon>Carangaria</taxon>
        <taxon>Pleuronectiformes</taxon>
        <taxon>Pleuronectoidei</taxon>
        <taxon>Citharidae</taxon>
        <taxon>Citharoides</taxon>
    </lineage>
</organism>